<gene>
    <name evidence="1" type="ORF">NZH93_26055</name>
</gene>
<keyword evidence="2" id="KW-1185">Reference proteome</keyword>
<dbReference type="AlphaFoldDB" id="A0A9X2VPQ5"/>
<reference evidence="1" key="1">
    <citation type="submission" date="2022-08" db="EMBL/GenBank/DDBJ databases">
        <authorList>
            <person name="Tistechok S."/>
            <person name="Samborskyy M."/>
            <person name="Roman I."/>
        </authorList>
    </citation>
    <scope>NUCLEOTIDE SEQUENCE</scope>
    <source>
        <strain evidence="1">DSM 103496</strain>
    </source>
</reference>
<dbReference type="RefSeq" id="WP_259625828.1">
    <property type="nucleotide sequence ID" value="NZ_JANYMP010000013.1"/>
</dbReference>
<dbReference type="Proteomes" id="UP001141259">
    <property type="component" value="Unassembled WGS sequence"/>
</dbReference>
<sequence length="288" mass="31068">MRRMYDSVSAGAIPTDAEMVAGYVDGRFAWSSADWARFPNSVRVRISAIGATHVAEVFDVEVGCIWPPRNVVPLVVAARNAGIDPTVYVNQHNDWGPTRAEFDRAGVPHPHWWVAHYDGVVAVPDGAVAKQYAHPGAVPGKPAGPWETGQHYDLSAVLDYWPGVDNSNGDDVSFNDQITNHEGVTFSAGQWLTWSNEYAAQSAANTAALLAKLDALAAVVTADKDVSAEELRRIVDDAVKANSSTQAKMIAQQAVAELRVAVREELGEENQEKADAIVDAVAVRLARD</sequence>
<comment type="caution">
    <text evidence="1">The sequence shown here is derived from an EMBL/GenBank/DDBJ whole genome shotgun (WGS) entry which is preliminary data.</text>
</comment>
<organism evidence="1 2">
    <name type="scientific">Umezawaea endophytica</name>
    <dbReference type="NCBI Taxonomy" id="1654476"/>
    <lineage>
        <taxon>Bacteria</taxon>
        <taxon>Bacillati</taxon>
        <taxon>Actinomycetota</taxon>
        <taxon>Actinomycetes</taxon>
        <taxon>Pseudonocardiales</taxon>
        <taxon>Pseudonocardiaceae</taxon>
        <taxon>Umezawaea</taxon>
    </lineage>
</organism>
<evidence type="ECO:0000313" key="1">
    <source>
        <dbReference type="EMBL" id="MCS7480334.1"/>
    </source>
</evidence>
<proteinExistence type="predicted"/>
<protein>
    <submittedName>
        <fullName evidence="1">Uncharacterized protein</fullName>
    </submittedName>
</protein>
<accession>A0A9X2VPQ5</accession>
<name>A0A9X2VPQ5_9PSEU</name>
<evidence type="ECO:0000313" key="2">
    <source>
        <dbReference type="Proteomes" id="UP001141259"/>
    </source>
</evidence>
<dbReference type="EMBL" id="JANYMP010000013">
    <property type="protein sequence ID" value="MCS7480334.1"/>
    <property type="molecule type" value="Genomic_DNA"/>
</dbReference>